<dbReference type="EMBL" id="JANFNH010000001">
    <property type="protein sequence ID" value="MCQ4040609.1"/>
    <property type="molecule type" value="Genomic_DNA"/>
</dbReference>
<proteinExistence type="predicted"/>
<comment type="caution">
    <text evidence="1">The sequence shown here is derived from an EMBL/GenBank/DDBJ whole genome shotgun (WGS) entry which is preliminary data.</text>
</comment>
<accession>A0ABT1P5G7</accession>
<dbReference type="Proteomes" id="UP001206206">
    <property type="component" value="Unassembled WGS sequence"/>
</dbReference>
<gene>
    <name evidence="1" type="ORF">NON19_00875</name>
</gene>
<reference evidence="1 2" key="1">
    <citation type="submission" date="2022-06" db="EMBL/GenBank/DDBJ databases">
        <title>Draft genome sequence of type strain Streptomyces rubrisoli DSM 42083.</title>
        <authorList>
            <person name="Duangmal K."/>
            <person name="Klaysubun C."/>
        </authorList>
    </citation>
    <scope>NUCLEOTIDE SEQUENCE [LARGE SCALE GENOMIC DNA]</scope>
    <source>
        <strain evidence="1 2">DSM 42083</strain>
    </source>
</reference>
<name>A0ABT1P5G7_9ACTN</name>
<keyword evidence="2" id="KW-1185">Reference proteome</keyword>
<evidence type="ECO:0000313" key="2">
    <source>
        <dbReference type="Proteomes" id="UP001206206"/>
    </source>
</evidence>
<organism evidence="1 2">
    <name type="scientific">Streptantibioticus rubrisoli</name>
    <dbReference type="NCBI Taxonomy" id="1387313"/>
    <lineage>
        <taxon>Bacteria</taxon>
        <taxon>Bacillati</taxon>
        <taxon>Actinomycetota</taxon>
        <taxon>Actinomycetes</taxon>
        <taxon>Kitasatosporales</taxon>
        <taxon>Streptomycetaceae</taxon>
        <taxon>Streptantibioticus</taxon>
    </lineage>
</organism>
<evidence type="ECO:0000313" key="1">
    <source>
        <dbReference type="EMBL" id="MCQ4040609.1"/>
    </source>
</evidence>
<sequence>MRVTSDATAQTGTVQAADFQAFLNGAKIKDVGPVISSDQKPQVILKNLTTSTVTVTMQASAGGLDFGFLTGGYIVTGP</sequence>
<protein>
    <submittedName>
        <fullName evidence="1">Uncharacterized protein</fullName>
    </submittedName>
</protein>
<dbReference type="RefSeq" id="WP_255924558.1">
    <property type="nucleotide sequence ID" value="NZ_JANFNH010000001.1"/>
</dbReference>